<comment type="caution">
    <text evidence="2">The sequence shown here is derived from an EMBL/GenBank/DDBJ whole genome shotgun (WGS) entry which is preliminary data.</text>
</comment>
<dbReference type="Gene3D" id="3.40.30.10">
    <property type="entry name" value="Glutaredoxin"/>
    <property type="match status" value="1"/>
</dbReference>
<dbReference type="SUPFAM" id="SSF52833">
    <property type="entry name" value="Thioredoxin-like"/>
    <property type="match status" value="1"/>
</dbReference>
<dbReference type="InterPro" id="IPR007332">
    <property type="entry name" value="DUF411"/>
</dbReference>
<protein>
    <submittedName>
        <fullName evidence="2">Uncharacterized protein</fullName>
    </submittedName>
</protein>
<name>A0A2M8DPY5_9BACT</name>
<keyword evidence="1" id="KW-0472">Membrane</keyword>
<dbReference type="EMBL" id="PFSY01000214">
    <property type="protein sequence ID" value="PJC00987.1"/>
    <property type="molecule type" value="Genomic_DNA"/>
</dbReference>
<dbReference type="Pfam" id="PF04214">
    <property type="entry name" value="DUF411"/>
    <property type="match status" value="1"/>
</dbReference>
<sequence>MKIKILLGILLIIIIAVTIVWFGFSNKTVVETMKVTVYKSPTCGCCVNYIALLRSEGYQVEVVETEDMSSIKEQYGVPREMESCHTSIFGDYVVEGHMPFEAITKMLEEKPEINGIALPNMPAGSPGMPGTKKGPFTIYALSDDSTSTYMQE</sequence>
<accession>A0A2M8DPY5</accession>
<organism evidence="2 3">
    <name type="scientific">Candidatus Komeilibacteria bacterium CG_4_9_14_0_8_um_filter_36_9</name>
    <dbReference type="NCBI Taxonomy" id="1974473"/>
    <lineage>
        <taxon>Bacteria</taxon>
        <taxon>Candidatus Komeiliibacteriota</taxon>
    </lineage>
</organism>
<proteinExistence type="predicted"/>
<evidence type="ECO:0000313" key="2">
    <source>
        <dbReference type="EMBL" id="PJC00987.1"/>
    </source>
</evidence>
<keyword evidence="1" id="KW-1133">Transmembrane helix</keyword>
<dbReference type="InterPro" id="IPR036249">
    <property type="entry name" value="Thioredoxin-like_sf"/>
</dbReference>
<dbReference type="AlphaFoldDB" id="A0A2M8DPY5"/>
<reference evidence="3" key="1">
    <citation type="submission" date="2017-09" db="EMBL/GenBank/DDBJ databases">
        <title>Depth-based differentiation of microbial function through sediment-hosted aquifers and enrichment of novel symbionts in the deep terrestrial subsurface.</title>
        <authorList>
            <person name="Probst A.J."/>
            <person name="Ladd B."/>
            <person name="Jarett J.K."/>
            <person name="Geller-Mcgrath D.E."/>
            <person name="Sieber C.M.K."/>
            <person name="Emerson J.B."/>
            <person name="Anantharaman K."/>
            <person name="Thomas B.C."/>
            <person name="Malmstrom R."/>
            <person name="Stieglmeier M."/>
            <person name="Klingl A."/>
            <person name="Woyke T."/>
            <person name="Ryan C.M."/>
            <person name="Banfield J.F."/>
        </authorList>
    </citation>
    <scope>NUCLEOTIDE SEQUENCE [LARGE SCALE GENOMIC DNA]</scope>
</reference>
<dbReference type="Proteomes" id="UP000230136">
    <property type="component" value="Unassembled WGS sequence"/>
</dbReference>
<keyword evidence="1" id="KW-0812">Transmembrane</keyword>
<evidence type="ECO:0000313" key="3">
    <source>
        <dbReference type="Proteomes" id="UP000230136"/>
    </source>
</evidence>
<gene>
    <name evidence="2" type="ORF">CO073_04670</name>
</gene>
<evidence type="ECO:0000256" key="1">
    <source>
        <dbReference type="SAM" id="Phobius"/>
    </source>
</evidence>
<feature type="transmembrane region" description="Helical" evidence="1">
    <location>
        <begin position="5"/>
        <end position="24"/>
    </location>
</feature>